<accession>A0A4U3LLG3</accession>
<keyword evidence="2" id="KW-0472">Membrane</keyword>
<feature type="transmembrane region" description="Helical" evidence="2">
    <location>
        <begin position="114"/>
        <end position="134"/>
    </location>
</feature>
<evidence type="ECO:0000256" key="2">
    <source>
        <dbReference type="SAM" id="Phobius"/>
    </source>
</evidence>
<dbReference type="AlphaFoldDB" id="A0A4U3LLG3"/>
<feature type="transmembrane region" description="Helical" evidence="2">
    <location>
        <begin position="45"/>
        <end position="68"/>
    </location>
</feature>
<evidence type="ECO:0000313" key="3">
    <source>
        <dbReference type="EMBL" id="TKK76598.1"/>
    </source>
</evidence>
<keyword evidence="2" id="KW-0812">Transmembrane</keyword>
<feature type="compositionally biased region" description="Low complexity" evidence="1">
    <location>
        <begin position="8"/>
        <end position="34"/>
    </location>
</feature>
<comment type="caution">
    <text evidence="3">The sequence shown here is derived from an EMBL/GenBank/DDBJ whole genome shotgun (WGS) entry which is preliminary data.</text>
</comment>
<gene>
    <name evidence="3" type="ORF">FDA38_30005</name>
</gene>
<protein>
    <submittedName>
        <fullName evidence="3">Uncharacterized protein</fullName>
    </submittedName>
</protein>
<dbReference type="EMBL" id="SZPZ01000004">
    <property type="protein sequence ID" value="TKK76598.1"/>
    <property type="molecule type" value="Genomic_DNA"/>
</dbReference>
<dbReference type="RefSeq" id="WP_137257465.1">
    <property type="nucleotide sequence ID" value="NZ_SZPZ01000004.1"/>
</dbReference>
<feature type="region of interest" description="Disordered" evidence="1">
    <location>
        <begin position="1"/>
        <end position="38"/>
    </location>
</feature>
<name>A0A4U3LLG3_9ACTN</name>
<keyword evidence="4" id="KW-1185">Reference proteome</keyword>
<dbReference type="Pfam" id="PF19545">
    <property type="entry name" value="DUF6069"/>
    <property type="match status" value="1"/>
</dbReference>
<evidence type="ECO:0000256" key="1">
    <source>
        <dbReference type="SAM" id="MobiDB-lite"/>
    </source>
</evidence>
<evidence type="ECO:0000313" key="4">
    <source>
        <dbReference type="Proteomes" id="UP000305836"/>
    </source>
</evidence>
<organism evidence="3 4">
    <name type="scientific">Kribbella jiaozuonensis</name>
    <dbReference type="NCBI Taxonomy" id="2575441"/>
    <lineage>
        <taxon>Bacteria</taxon>
        <taxon>Bacillati</taxon>
        <taxon>Actinomycetota</taxon>
        <taxon>Actinomycetes</taxon>
        <taxon>Propionibacteriales</taxon>
        <taxon>Kribbellaceae</taxon>
        <taxon>Kribbella</taxon>
    </lineage>
</organism>
<dbReference type="InterPro" id="IPR045713">
    <property type="entry name" value="DUF6069"/>
</dbReference>
<proteinExistence type="predicted"/>
<feature type="transmembrane region" description="Helical" evidence="2">
    <location>
        <begin position="140"/>
        <end position="157"/>
    </location>
</feature>
<reference evidence="3 4" key="1">
    <citation type="submission" date="2019-04" db="EMBL/GenBank/DDBJ databases">
        <title>Kribbella sp. NEAU-THZ 27 nov., a novel actinomycete isolated from soil.</title>
        <authorList>
            <person name="Duan L."/>
        </authorList>
    </citation>
    <scope>NUCLEOTIDE SEQUENCE [LARGE SCALE GENOMIC DNA]</scope>
    <source>
        <strain evidence="4">NEAU-THZ27</strain>
    </source>
</reference>
<feature type="transmembrane region" description="Helical" evidence="2">
    <location>
        <begin position="80"/>
        <end position="102"/>
    </location>
</feature>
<sequence length="167" mass="16767">MPTPNPTTPNSTIRLSTTSANAPSATANPADPASGPRRVPGRSRLVVVGVTAAAALADWAILAPLAGLTLTARQGGTQHIGAAAVLAASIVVAFAGWGLLAILERRTANARDTWTIIGTIVCVLSLGSPLTNGIGLGAKLGLASLHLIVGATVILGLRRTSVPAERC</sequence>
<keyword evidence="2" id="KW-1133">Transmembrane helix</keyword>
<dbReference type="Proteomes" id="UP000305836">
    <property type="component" value="Unassembled WGS sequence"/>
</dbReference>
<dbReference type="OrthoDB" id="5008026at2"/>